<evidence type="ECO:0000313" key="2">
    <source>
        <dbReference type="Proteomes" id="UP000245974"/>
    </source>
</evidence>
<dbReference type="AlphaFoldDB" id="A0A2U3MUP9"/>
<dbReference type="InterPro" id="IPR008727">
    <property type="entry name" value="PAAR_motif"/>
</dbReference>
<gene>
    <name evidence="1" type="ORF">KPC_0302</name>
</gene>
<accession>A0A2U3MUP9</accession>
<evidence type="ECO:0000313" key="1">
    <source>
        <dbReference type="EMBL" id="SPL69124.1"/>
    </source>
</evidence>
<dbReference type="Gene3D" id="2.60.200.60">
    <property type="match status" value="1"/>
</dbReference>
<dbReference type="Proteomes" id="UP000245974">
    <property type="component" value="Unassembled WGS sequence"/>
</dbReference>
<dbReference type="CDD" id="cd14744">
    <property type="entry name" value="PAAR_CT_2"/>
    <property type="match status" value="1"/>
</dbReference>
<organism evidence="1 2">
    <name type="scientific">Acinetobacter stercoris</name>
    <dbReference type="NCBI Taxonomy" id="2126983"/>
    <lineage>
        <taxon>Bacteria</taxon>
        <taxon>Pseudomonadati</taxon>
        <taxon>Pseudomonadota</taxon>
        <taxon>Gammaproteobacteria</taxon>
        <taxon>Moraxellales</taxon>
        <taxon>Moraxellaceae</taxon>
        <taxon>Acinetobacter</taxon>
    </lineage>
</organism>
<protein>
    <submittedName>
        <fullName evidence="1">PAAR motif protein</fullName>
    </submittedName>
</protein>
<dbReference type="InParanoid" id="A0A2U3MUP9"/>
<dbReference type="EMBL" id="OOGT01000008">
    <property type="protein sequence ID" value="SPL69124.1"/>
    <property type="molecule type" value="Genomic_DNA"/>
</dbReference>
<name>A0A2U3MUP9_9GAMM</name>
<reference evidence="2" key="1">
    <citation type="submission" date="2018-03" db="EMBL/GenBank/DDBJ databases">
        <authorList>
            <person name="Blom J."/>
        </authorList>
    </citation>
    <scope>NUCLEOTIDE SEQUENCE [LARGE SCALE GENOMIC DNA]</scope>
    <source>
        <strain evidence="2">KPC-SM-21</strain>
    </source>
</reference>
<dbReference type="Pfam" id="PF05488">
    <property type="entry name" value="PAAR_motif"/>
    <property type="match status" value="1"/>
</dbReference>
<proteinExistence type="predicted"/>
<keyword evidence="2" id="KW-1185">Reference proteome</keyword>
<sequence>MVEGIPIACVGHKASCPLHKTVSTIVSGDQYFQVSGRPTARAGDSLSCGCKLLPKQSLVVGDNGGGMSRGSAGMSAAAQQQSLSKSDLTNNLREKEKHEIYYIERNKTDHVSFKTFLPPYDEDRKSLLGVATQVLSGACTFFVTYIVKDLELFITVSYIPPVLKNDAKIIPTGTVNISREKSLLTSKNLELKEGYWDTTKGKEPVGSCKIQLPEPNLQIVTVSIVLGYIAKFDGGSLIPTPPSTKYTFTLSSASRPIS</sequence>